<evidence type="ECO:0000256" key="3">
    <source>
        <dbReference type="ARBA" id="ARBA00022692"/>
    </source>
</evidence>
<dbReference type="SUPFAM" id="SSF81321">
    <property type="entry name" value="Family A G protein-coupled receptor-like"/>
    <property type="match status" value="1"/>
</dbReference>
<evidence type="ECO:0000256" key="5">
    <source>
        <dbReference type="ARBA" id="ARBA00023040"/>
    </source>
</evidence>
<feature type="transmembrane region" description="Helical" evidence="9">
    <location>
        <begin position="148"/>
        <end position="173"/>
    </location>
</feature>
<comment type="caution">
    <text evidence="11">The sequence shown here is derived from an EMBL/GenBank/DDBJ whole genome shotgun (WGS) entry which is preliminary data.</text>
</comment>
<dbReference type="InterPro" id="IPR017452">
    <property type="entry name" value="GPCR_Rhodpsn_7TM"/>
</dbReference>
<dbReference type="GO" id="GO:0005886">
    <property type="term" value="C:plasma membrane"/>
    <property type="evidence" value="ECO:0007669"/>
    <property type="project" value="UniProtKB-SubCell"/>
</dbReference>
<keyword evidence="12" id="KW-1185">Reference proteome</keyword>
<feature type="transmembrane region" description="Helical" evidence="9">
    <location>
        <begin position="101"/>
        <end position="128"/>
    </location>
</feature>
<evidence type="ECO:0000256" key="1">
    <source>
        <dbReference type="ARBA" id="ARBA00004651"/>
    </source>
</evidence>
<dbReference type="PROSITE" id="PS50262">
    <property type="entry name" value="G_PROTEIN_RECEP_F1_2"/>
    <property type="match status" value="1"/>
</dbReference>
<sequence>MSINASHMTLTTQIANNLSEHFNQDKHSSNSVVTAACLIIIAVIAFGGNLLVLVSIGVSRNLRSSADMLLANLAVADLGQAVVTIPLRVTGFLRADDQETSLIPCYVVTTFSILFGGASTISTMLVTIDRFLAIRWPFKYCTLSTARIFIPIVAVSWLYMFFLAILPLVGWGQAENLAPSPTCRFTLILSNDYLFACYILIYGISLTTVIVLYIFILKAALRHSRAIAAQEFCLRATNTAVDHHSITNEDLTTKGEQNLQTTRGLPFQRMRLRNSNKRSRCVRMIAVLVGVFIVLVLPIILIDIVELWHGPSVPLAIVNVTICMIYANSGINAFIYGGWNSEYRRTFRLVFASVWNFVRRLC</sequence>
<keyword evidence="3 9" id="KW-0812">Transmembrane</keyword>
<dbReference type="AlphaFoldDB" id="A0AAD9QZB1"/>
<feature type="transmembrane region" description="Helical" evidence="9">
    <location>
        <begin position="313"/>
        <end position="339"/>
    </location>
</feature>
<dbReference type="InterPro" id="IPR000276">
    <property type="entry name" value="GPCR_Rhodpsn"/>
</dbReference>
<comment type="subcellular location">
    <subcellularLocation>
        <location evidence="1">Cell membrane</location>
        <topology evidence="1">Multi-pass membrane protein</topology>
    </subcellularLocation>
</comment>
<dbReference type="EMBL" id="JARQWQ010000008">
    <property type="protein sequence ID" value="KAK2570102.1"/>
    <property type="molecule type" value="Genomic_DNA"/>
</dbReference>
<feature type="transmembrane region" description="Helical" evidence="9">
    <location>
        <begin position="281"/>
        <end position="301"/>
    </location>
</feature>
<reference evidence="11" key="2">
    <citation type="journal article" date="2023" name="Science">
        <title>Genomic signatures of disease resistance in endangered staghorn corals.</title>
        <authorList>
            <person name="Vollmer S.V."/>
            <person name="Selwyn J.D."/>
            <person name="Despard B.A."/>
            <person name="Roesel C.L."/>
        </authorList>
    </citation>
    <scope>NUCLEOTIDE SEQUENCE</scope>
    <source>
        <strain evidence="11">K2</strain>
    </source>
</reference>
<protein>
    <submittedName>
        <fullName evidence="11">Adenosine receptor A2b</fullName>
    </submittedName>
</protein>
<organism evidence="11 12">
    <name type="scientific">Acropora cervicornis</name>
    <name type="common">Staghorn coral</name>
    <dbReference type="NCBI Taxonomy" id="6130"/>
    <lineage>
        <taxon>Eukaryota</taxon>
        <taxon>Metazoa</taxon>
        <taxon>Cnidaria</taxon>
        <taxon>Anthozoa</taxon>
        <taxon>Hexacorallia</taxon>
        <taxon>Scleractinia</taxon>
        <taxon>Astrocoeniina</taxon>
        <taxon>Acroporidae</taxon>
        <taxon>Acropora</taxon>
    </lineage>
</organism>
<feature type="transmembrane region" description="Helical" evidence="9">
    <location>
        <begin position="32"/>
        <end position="57"/>
    </location>
</feature>
<evidence type="ECO:0000313" key="12">
    <source>
        <dbReference type="Proteomes" id="UP001249851"/>
    </source>
</evidence>
<keyword evidence="2" id="KW-1003">Cell membrane</keyword>
<keyword evidence="5" id="KW-0297">G-protein coupled receptor</keyword>
<feature type="transmembrane region" description="Helical" evidence="9">
    <location>
        <begin position="193"/>
        <end position="216"/>
    </location>
</feature>
<dbReference type="GO" id="GO:0004930">
    <property type="term" value="F:G protein-coupled receptor activity"/>
    <property type="evidence" value="ECO:0007669"/>
    <property type="project" value="UniProtKB-KW"/>
</dbReference>
<name>A0AAD9QZB1_ACRCE</name>
<evidence type="ECO:0000256" key="8">
    <source>
        <dbReference type="ARBA" id="ARBA00023224"/>
    </source>
</evidence>
<dbReference type="PRINTS" id="PR00237">
    <property type="entry name" value="GPCRRHODOPSN"/>
</dbReference>
<reference evidence="11" key="1">
    <citation type="journal article" date="2023" name="G3 (Bethesda)">
        <title>Whole genome assembly and annotation of the endangered Caribbean coral Acropora cervicornis.</title>
        <authorList>
            <person name="Selwyn J.D."/>
            <person name="Vollmer S.V."/>
        </authorList>
    </citation>
    <scope>NUCLEOTIDE SEQUENCE</scope>
    <source>
        <strain evidence="11">K2</strain>
    </source>
</reference>
<keyword evidence="7 11" id="KW-0675">Receptor</keyword>
<gene>
    <name evidence="11" type="ORF">P5673_004851</name>
</gene>
<dbReference type="Pfam" id="PF00001">
    <property type="entry name" value="7tm_1"/>
    <property type="match status" value="1"/>
</dbReference>
<evidence type="ECO:0000313" key="11">
    <source>
        <dbReference type="EMBL" id="KAK2570102.1"/>
    </source>
</evidence>
<feature type="domain" description="G-protein coupled receptors family 1 profile" evidence="10">
    <location>
        <begin position="48"/>
        <end position="336"/>
    </location>
</feature>
<dbReference type="SMART" id="SM01381">
    <property type="entry name" value="7TM_GPCR_Srsx"/>
    <property type="match status" value="1"/>
</dbReference>
<feature type="transmembrane region" description="Helical" evidence="9">
    <location>
        <begin position="69"/>
        <end position="89"/>
    </location>
</feature>
<dbReference type="PANTHER" id="PTHR24248">
    <property type="entry name" value="ADRENERGIC RECEPTOR-RELATED G-PROTEIN COUPLED RECEPTOR"/>
    <property type="match status" value="1"/>
</dbReference>
<evidence type="ECO:0000256" key="7">
    <source>
        <dbReference type="ARBA" id="ARBA00023170"/>
    </source>
</evidence>
<dbReference type="Proteomes" id="UP001249851">
    <property type="component" value="Unassembled WGS sequence"/>
</dbReference>
<evidence type="ECO:0000256" key="9">
    <source>
        <dbReference type="SAM" id="Phobius"/>
    </source>
</evidence>
<evidence type="ECO:0000256" key="2">
    <source>
        <dbReference type="ARBA" id="ARBA00022475"/>
    </source>
</evidence>
<evidence type="ECO:0000259" key="10">
    <source>
        <dbReference type="PROSITE" id="PS50262"/>
    </source>
</evidence>
<keyword evidence="4 9" id="KW-1133">Transmembrane helix</keyword>
<accession>A0AAD9QZB1</accession>
<proteinExistence type="predicted"/>
<evidence type="ECO:0000256" key="6">
    <source>
        <dbReference type="ARBA" id="ARBA00023136"/>
    </source>
</evidence>
<keyword evidence="8" id="KW-0807">Transducer</keyword>
<keyword evidence="6 9" id="KW-0472">Membrane</keyword>
<dbReference type="Gene3D" id="1.20.1070.10">
    <property type="entry name" value="Rhodopsin 7-helix transmembrane proteins"/>
    <property type="match status" value="1"/>
</dbReference>
<evidence type="ECO:0000256" key="4">
    <source>
        <dbReference type="ARBA" id="ARBA00022989"/>
    </source>
</evidence>